<keyword evidence="4" id="KW-0472">Membrane</keyword>
<reference evidence="5 6" key="1">
    <citation type="submission" date="2019-12" db="EMBL/GenBank/DDBJ databases">
        <title>Corynebacterium sp. nov., isolated from feces of the Anser Albifrons in China.</title>
        <authorList>
            <person name="Liu Q."/>
        </authorList>
    </citation>
    <scope>NUCLEOTIDE SEQUENCE [LARGE SCALE GENOMIC DNA]</scope>
    <source>
        <strain evidence="5 6">23H37-10</strain>
    </source>
</reference>
<comment type="subcellular location">
    <subcellularLocation>
        <location evidence="1">Membrane</location>
        <topology evidence="1">Multi-pass membrane protein</topology>
    </subcellularLocation>
</comment>
<evidence type="ECO:0000313" key="5">
    <source>
        <dbReference type="EMBL" id="QNH96087.1"/>
    </source>
</evidence>
<keyword evidence="3" id="KW-1133">Transmembrane helix</keyword>
<protein>
    <submittedName>
        <fullName evidence="5">Uncharacterized protein</fullName>
    </submittedName>
</protein>
<keyword evidence="2" id="KW-0812">Transmembrane</keyword>
<dbReference type="KEGG" id="cans:GP473_04895"/>
<dbReference type="AlphaFoldDB" id="A0A7G7YNL7"/>
<dbReference type="InterPro" id="IPR037294">
    <property type="entry name" value="ABC_BtuC-like"/>
</dbReference>
<evidence type="ECO:0000256" key="4">
    <source>
        <dbReference type="ARBA" id="ARBA00023136"/>
    </source>
</evidence>
<dbReference type="GO" id="GO:0016020">
    <property type="term" value="C:membrane"/>
    <property type="evidence" value="ECO:0007669"/>
    <property type="project" value="UniProtKB-SubCell"/>
</dbReference>
<accession>A0A7G7YNL7</accession>
<dbReference type="Gene3D" id="1.10.3470.10">
    <property type="entry name" value="ABC transporter involved in vitamin B12 uptake, BtuC"/>
    <property type="match status" value="1"/>
</dbReference>
<proteinExistence type="predicted"/>
<organism evidence="5 6">
    <name type="scientific">Corynebacterium anserum</name>
    <dbReference type="NCBI Taxonomy" id="2684406"/>
    <lineage>
        <taxon>Bacteria</taxon>
        <taxon>Bacillati</taxon>
        <taxon>Actinomycetota</taxon>
        <taxon>Actinomycetes</taxon>
        <taxon>Mycobacteriales</taxon>
        <taxon>Corynebacteriaceae</taxon>
        <taxon>Corynebacterium</taxon>
    </lineage>
</organism>
<name>A0A7G7YNL7_9CORY</name>
<evidence type="ECO:0000256" key="2">
    <source>
        <dbReference type="ARBA" id="ARBA00022692"/>
    </source>
</evidence>
<dbReference type="SUPFAM" id="SSF81345">
    <property type="entry name" value="ABC transporter involved in vitamin B12 uptake, BtuC"/>
    <property type="match status" value="1"/>
</dbReference>
<dbReference type="EMBL" id="CP046883">
    <property type="protein sequence ID" value="QNH96087.1"/>
    <property type="molecule type" value="Genomic_DNA"/>
</dbReference>
<gene>
    <name evidence="5" type="ORF">GP473_04895</name>
</gene>
<sequence length="61" mass="6507">MLHADQQQTRSILSWPMGSLAGATWPHILVTLGVTILGGVTLVGLTKSSTQCLSAMKQRSQ</sequence>
<dbReference type="Proteomes" id="UP000515275">
    <property type="component" value="Chromosome"/>
</dbReference>
<evidence type="ECO:0000256" key="3">
    <source>
        <dbReference type="ARBA" id="ARBA00022989"/>
    </source>
</evidence>
<evidence type="ECO:0000256" key="1">
    <source>
        <dbReference type="ARBA" id="ARBA00004141"/>
    </source>
</evidence>
<evidence type="ECO:0000313" key="6">
    <source>
        <dbReference type="Proteomes" id="UP000515275"/>
    </source>
</evidence>
<keyword evidence="6" id="KW-1185">Reference proteome</keyword>